<keyword evidence="4" id="KW-1185">Reference proteome</keyword>
<evidence type="ECO:0000256" key="1">
    <source>
        <dbReference type="SAM" id="MobiDB-lite"/>
    </source>
</evidence>
<comment type="caution">
    <text evidence="3">The sequence shown here is derived from an EMBL/GenBank/DDBJ whole genome shotgun (WGS) entry which is preliminary data.</text>
</comment>
<gene>
    <name evidence="3" type="ORF">EP867_02585</name>
</gene>
<reference evidence="3 4" key="1">
    <citation type="journal article" date="2015" name="Int. J. Syst. Evol. Microbiol.">
        <title>Gemmobacter intermedius sp. nov., isolated from a white stork (Ciconia ciconia).</title>
        <authorList>
            <person name="Kampfer P."/>
            <person name="Jerzak L."/>
            <person name="Wilharm G."/>
            <person name="Golke J."/>
            <person name="Busse H.J."/>
            <person name="Glaeser S.P."/>
        </authorList>
    </citation>
    <scope>NUCLEOTIDE SEQUENCE [LARGE SCALE GENOMIC DNA]</scope>
    <source>
        <strain evidence="3 4">119/4</strain>
    </source>
</reference>
<dbReference type="Proteomes" id="UP000287168">
    <property type="component" value="Unassembled WGS sequence"/>
</dbReference>
<name>A0A444MFG3_9RHOB</name>
<accession>A0A444MFG3</accession>
<evidence type="ECO:0000313" key="4">
    <source>
        <dbReference type="Proteomes" id="UP000287168"/>
    </source>
</evidence>
<protein>
    <submittedName>
        <fullName evidence="3">Uncharacterized protein</fullName>
    </submittedName>
</protein>
<feature type="transmembrane region" description="Helical" evidence="2">
    <location>
        <begin position="27"/>
        <end position="47"/>
    </location>
</feature>
<dbReference type="EMBL" id="SBLC01000003">
    <property type="protein sequence ID" value="RWY44288.1"/>
    <property type="molecule type" value="Genomic_DNA"/>
</dbReference>
<keyword evidence="2" id="KW-1133">Transmembrane helix</keyword>
<organism evidence="3 4">
    <name type="scientific">Falsigemmobacter intermedius</name>
    <dbReference type="NCBI Taxonomy" id="1553448"/>
    <lineage>
        <taxon>Bacteria</taxon>
        <taxon>Pseudomonadati</taxon>
        <taxon>Pseudomonadota</taxon>
        <taxon>Alphaproteobacteria</taxon>
        <taxon>Rhodobacterales</taxon>
        <taxon>Paracoccaceae</taxon>
        <taxon>Falsigemmobacter</taxon>
    </lineage>
</organism>
<evidence type="ECO:0000313" key="3">
    <source>
        <dbReference type="EMBL" id="RWY44288.1"/>
    </source>
</evidence>
<keyword evidence="2" id="KW-0812">Transmembrane</keyword>
<dbReference type="RefSeq" id="WP_128486649.1">
    <property type="nucleotide sequence ID" value="NZ_JBHLXB010000170.1"/>
</dbReference>
<proteinExistence type="predicted"/>
<dbReference type="OrthoDB" id="9928702at2"/>
<sequence length="81" mass="8511">MAGVFVIFASLIGFAGSLTLWALGMGLMASVLTGYGLSAVACSALVLRQARRIGDRPGEDFSAYRGAEGLRSEPRAVPLRH</sequence>
<feature type="region of interest" description="Disordered" evidence="1">
    <location>
        <begin position="56"/>
        <end position="81"/>
    </location>
</feature>
<dbReference type="AlphaFoldDB" id="A0A444MFG3"/>
<keyword evidence="2" id="KW-0472">Membrane</keyword>
<evidence type="ECO:0000256" key="2">
    <source>
        <dbReference type="SAM" id="Phobius"/>
    </source>
</evidence>